<evidence type="ECO:0000313" key="1">
    <source>
        <dbReference type="EMBL" id="MCT8328988.1"/>
    </source>
</evidence>
<organism evidence="1 2">
    <name type="scientific">Albidovulum sediminis</name>
    <dbReference type="NCBI Taxonomy" id="3066345"/>
    <lineage>
        <taxon>Bacteria</taxon>
        <taxon>Pseudomonadati</taxon>
        <taxon>Pseudomonadota</taxon>
        <taxon>Alphaproteobacteria</taxon>
        <taxon>Rhodobacterales</taxon>
        <taxon>Paracoccaceae</taxon>
        <taxon>Albidovulum</taxon>
    </lineage>
</organism>
<dbReference type="Proteomes" id="UP001205601">
    <property type="component" value="Unassembled WGS sequence"/>
</dbReference>
<gene>
    <name evidence="1" type="ORF">N5I32_05630</name>
</gene>
<protein>
    <recommendedName>
        <fullName evidence="3">MarR family transcriptional regulator</fullName>
    </recommendedName>
</protein>
<dbReference type="RefSeq" id="WP_261494412.1">
    <property type="nucleotide sequence ID" value="NZ_JAOCQF010000001.1"/>
</dbReference>
<accession>A0ABT2NJ84</accession>
<comment type="caution">
    <text evidence="1">The sequence shown here is derived from an EMBL/GenBank/DDBJ whole genome shotgun (WGS) entry which is preliminary data.</text>
</comment>
<keyword evidence="2" id="KW-1185">Reference proteome</keyword>
<evidence type="ECO:0008006" key="3">
    <source>
        <dbReference type="Google" id="ProtNLM"/>
    </source>
</evidence>
<proteinExistence type="predicted"/>
<reference evidence="2" key="1">
    <citation type="submission" date="2023-07" db="EMBL/GenBank/DDBJ databases">
        <title>Defluviimonas sediminis sp. nov., isolated from mangrove sediment.</title>
        <authorList>
            <person name="Liu L."/>
            <person name="Li J."/>
            <person name="Huang Y."/>
            <person name="Pan J."/>
            <person name="Li M."/>
        </authorList>
    </citation>
    <scope>NUCLEOTIDE SEQUENCE [LARGE SCALE GENOMIC DNA]</scope>
    <source>
        <strain evidence="2">FT324</strain>
    </source>
</reference>
<dbReference type="EMBL" id="JAOCQF010000001">
    <property type="protein sequence ID" value="MCT8328988.1"/>
    <property type="molecule type" value="Genomic_DNA"/>
</dbReference>
<evidence type="ECO:0000313" key="2">
    <source>
        <dbReference type="Proteomes" id="UP001205601"/>
    </source>
</evidence>
<sequence>MNALRKIAVLTGDLVGSGQIGPDRVDRAFRALEACAAAQERWMRAPLSFTRHRGDGWQVVLARPELALRSALAFRAALRAEGDEFDSYMSIAEGPAPDTINPDLNRHTEEVFVRSGQGLDDLKAFRLPGRIRHDSLGAIGAATILADRLSQGWTQTQAVAILPTLAPDHDGTYTDIAKRLGKSRQAVTKSLAAAAHETLDAALATLEGNART</sequence>
<name>A0ABT2NJ84_9RHOB</name>